<organism evidence="3">
    <name type="scientific">Candidatus Kentrum sp. LPFa</name>
    <dbReference type="NCBI Taxonomy" id="2126335"/>
    <lineage>
        <taxon>Bacteria</taxon>
        <taxon>Pseudomonadati</taxon>
        <taxon>Pseudomonadota</taxon>
        <taxon>Gammaproteobacteria</taxon>
        <taxon>Candidatus Kentrum</taxon>
    </lineage>
</organism>
<dbReference type="InterPro" id="IPR012337">
    <property type="entry name" value="RNaseH-like_sf"/>
</dbReference>
<dbReference type="InterPro" id="IPR036397">
    <property type="entry name" value="RNaseH_sf"/>
</dbReference>
<gene>
    <name evidence="3" type="ORF">BECKLPF1236A_GA0070988_1001222</name>
</gene>
<evidence type="ECO:0000256" key="1">
    <source>
        <dbReference type="SAM" id="MobiDB-lite"/>
    </source>
</evidence>
<dbReference type="PANTHER" id="PTHR46889">
    <property type="entry name" value="TRANSPOSASE INSF FOR INSERTION SEQUENCE IS3B-RELATED"/>
    <property type="match status" value="1"/>
</dbReference>
<sequence length="194" mass="22491">MELGLTYLASAVRGSFYYLYMVEDIYSRKIVCWEVRERESAEHASELIRKGRLAEGIRREGLILHSDNGSPMRGATMLATLQKLGVIPSFSRPSVSDDNPYSESLFRTLKYCPAYPGKPFESIEQARQWIHRFVQWYNLEHRHSAIRYVTPDQRHRGETEARTRPCWKKGKDFTRSPRQGTHIAGRAKPETGTR</sequence>
<dbReference type="InterPro" id="IPR001584">
    <property type="entry name" value="Integrase_cat-core"/>
</dbReference>
<dbReference type="SUPFAM" id="SSF53098">
    <property type="entry name" value="Ribonuclease H-like"/>
    <property type="match status" value="1"/>
</dbReference>
<proteinExistence type="predicted"/>
<dbReference type="InterPro" id="IPR050900">
    <property type="entry name" value="Transposase_IS3/IS150/IS904"/>
</dbReference>
<dbReference type="Pfam" id="PF13683">
    <property type="entry name" value="rve_3"/>
    <property type="match status" value="1"/>
</dbReference>
<dbReference type="PROSITE" id="PS50994">
    <property type="entry name" value="INTEGRASE"/>
    <property type="match status" value="1"/>
</dbReference>
<protein>
    <submittedName>
        <fullName evidence="3">Integrase core domain-containing protein</fullName>
    </submittedName>
</protein>
<reference evidence="3" key="1">
    <citation type="submission" date="2019-02" db="EMBL/GenBank/DDBJ databases">
        <authorList>
            <person name="Gruber-Vodicka R. H."/>
            <person name="Seah K. B. B."/>
        </authorList>
    </citation>
    <scope>NUCLEOTIDE SEQUENCE</scope>
    <source>
        <strain evidence="3">BECK_S312</strain>
    </source>
</reference>
<name>A0A450VT98_9GAMM</name>
<dbReference type="EMBL" id="CAADFM010000012">
    <property type="protein sequence ID" value="VFK08010.1"/>
    <property type="molecule type" value="Genomic_DNA"/>
</dbReference>
<feature type="region of interest" description="Disordered" evidence="1">
    <location>
        <begin position="168"/>
        <end position="194"/>
    </location>
</feature>
<evidence type="ECO:0000313" key="3">
    <source>
        <dbReference type="EMBL" id="VFK08010.1"/>
    </source>
</evidence>
<dbReference type="AlphaFoldDB" id="A0A450VT98"/>
<dbReference type="PANTHER" id="PTHR46889:SF4">
    <property type="entry name" value="TRANSPOSASE INSO FOR INSERTION SEQUENCE ELEMENT IS911B-RELATED"/>
    <property type="match status" value="1"/>
</dbReference>
<dbReference type="GO" id="GO:0003676">
    <property type="term" value="F:nucleic acid binding"/>
    <property type="evidence" value="ECO:0007669"/>
    <property type="project" value="InterPro"/>
</dbReference>
<feature type="domain" description="Integrase catalytic" evidence="2">
    <location>
        <begin position="1"/>
        <end position="159"/>
    </location>
</feature>
<dbReference type="Gene3D" id="3.30.420.10">
    <property type="entry name" value="Ribonuclease H-like superfamily/Ribonuclease H"/>
    <property type="match status" value="1"/>
</dbReference>
<evidence type="ECO:0000259" key="2">
    <source>
        <dbReference type="PROSITE" id="PS50994"/>
    </source>
</evidence>
<accession>A0A450VT98</accession>
<dbReference type="GO" id="GO:0015074">
    <property type="term" value="P:DNA integration"/>
    <property type="evidence" value="ECO:0007669"/>
    <property type="project" value="InterPro"/>
</dbReference>